<dbReference type="AlphaFoldDB" id="A0A370X2Z4"/>
<evidence type="ECO:0000256" key="3">
    <source>
        <dbReference type="SAM" id="MobiDB-lite"/>
    </source>
</evidence>
<dbReference type="PANTHER" id="PTHR30531:SF12">
    <property type="entry name" value="FLAGELLAR BIOSYNTHETIC PROTEIN FLHB"/>
    <property type="match status" value="1"/>
</dbReference>
<dbReference type="EMBL" id="QRBE01000003">
    <property type="protein sequence ID" value="RDS82783.1"/>
    <property type="molecule type" value="Genomic_DNA"/>
</dbReference>
<evidence type="ECO:0000256" key="4">
    <source>
        <dbReference type="SAM" id="Phobius"/>
    </source>
</evidence>
<dbReference type="PANTHER" id="PTHR30531">
    <property type="entry name" value="FLAGELLAR BIOSYNTHETIC PROTEIN FLHB"/>
    <property type="match status" value="1"/>
</dbReference>
<feature type="region of interest" description="Disordered" evidence="3">
    <location>
        <begin position="1"/>
        <end position="20"/>
    </location>
</feature>
<dbReference type="PRINTS" id="PR00950">
    <property type="entry name" value="TYPE3IMSPROT"/>
</dbReference>
<name>A0A370X2Z4_9GAMM</name>
<sequence length="245" mass="27114">MSNKTKQPTPQRLKEAAERGDIPKSQSFSLSMTMLAWWMLIPLASTVLLRWVAPFIDDVVSLRVMDDQLASRSSLLEFVGMSLAVPCSVALLLALSLGFIQSKGRTARKRTVFDLKRINPASGIKQLFSPQKLINTGISIVKGLMIGAACFRVGQDLLAALSSMSINHVSWRAAFSAALIDGWKASGFAVLGCVGIGACDLLIQHKLWIRRNRMSDDEIKREYKEQEGSPEVKSARRRLHRELSS</sequence>
<protein>
    <recommendedName>
        <fullName evidence="1">Flagellar biosynthetic protein FlhB</fullName>
    </recommendedName>
</protein>
<evidence type="ECO:0000256" key="2">
    <source>
        <dbReference type="ARBA" id="ARBA00023225"/>
    </source>
</evidence>
<dbReference type="GO" id="GO:0009306">
    <property type="term" value="P:protein secretion"/>
    <property type="evidence" value="ECO:0007669"/>
    <property type="project" value="InterPro"/>
</dbReference>
<reference evidence="5 6" key="1">
    <citation type="submission" date="2018-07" db="EMBL/GenBank/DDBJ databases">
        <title>Dyella monticola sp. nov. and Dyella psychrodurans sp. nov. isolated from monsoon evergreen broad-leaved forest soil of Dinghu Mountain, China.</title>
        <authorList>
            <person name="Gao Z."/>
            <person name="Qiu L."/>
        </authorList>
    </citation>
    <scope>NUCLEOTIDE SEQUENCE [LARGE SCALE GENOMIC DNA]</scope>
    <source>
        <strain evidence="5 6">4G-K06</strain>
    </source>
</reference>
<dbReference type="GO" id="GO:0005886">
    <property type="term" value="C:plasma membrane"/>
    <property type="evidence" value="ECO:0007669"/>
    <property type="project" value="TreeGrafter"/>
</dbReference>
<keyword evidence="2" id="KW-1006">Bacterial flagellum protein export</keyword>
<feature type="compositionally biased region" description="Basic residues" evidence="3">
    <location>
        <begin position="235"/>
        <end position="245"/>
    </location>
</feature>
<dbReference type="RefSeq" id="WP_115494694.1">
    <property type="nucleotide sequence ID" value="NZ_QRBE01000003.1"/>
</dbReference>
<feature type="transmembrane region" description="Helical" evidence="4">
    <location>
        <begin position="35"/>
        <end position="56"/>
    </location>
</feature>
<feature type="compositionally biased region" description="Polar residues" evidence="3">
    <location>
        <begin position="1"/>
        <end position="10"/>
    </location>
</feature>
<evidence type="ECO:0000313" key="6">
    <source>
        <dbReference type="Proteomes" id="UP000254258"/>
    </source>
</evidence>
<keyword evidence="4" id="KW-0812">Transmembrane</keyword>
<feature type="region of interest" description="Disordered" evidence="3">
    <location>
        <begin position="221"/>
        <end position="245"/>
    </location>
</feature>
<keyword evidence="4" id="KW-1133">Transmembrane helix</keyword>
<organism evidence="5 6">
    <name type="scientific">Dyella monticola</name>
    <dbReference type="NCBI Taxonomy" id="1927958"/>
    <lineage>
        <taxon>Bacteria</taxon>
        <taxon>Pseudomonadati</taxon>
        <taxon>Pseudomonadota</taxon>
        <taxon>Gammaproteobacteria</taxon>
        <taxon>Lysobacterales</taxon>
        <taxon>Rhodanobacteraceae</taxon>
        <taxon>Dyella</taxon>
    </lineage>
</organism>
<gene>
    <name evidence="5" type="ORF">DWU98_06425</name>
</gene>
<keyword evidence="4" id="KW-0472">Membrane</keyword>
<evidence type="ECO:0000256" key="1">
    <source>
        <dbReference type="ARBA" id="ARBA00021622"/>
    </source>
</evidence>
<accession>A0A370X2Z4</accession>
<dbReference type="Pfam" id="PF01312">
    <property type="entry name" value="Bac_export_2"/>
    <property type="match status" value="1"/>
</dbReference>
<keyword evidence="2" id="KW-0813">Transport</keyword>
<keyword evidence="2" id="KW-0653">Protein transport</keyword>
<dbReference type="Proteomes" id="UP000254258">
    <property type="component" value="Unassembled WGS sequence"/>
</dbReference>
<feature type="transmembrane region" description="Helical" evidence="4">
    <location>
        <begin position="76"/>
        <end position="100"/>
    </location>
</feature>
<evidence type="ECO:0000313" key="5">
    <source>
        <dbReference type="EMBL" id="RDS82783.1"/>
    </source>
</evidence>
<dbReference type="InterPro" id="IPR006135">
    <property type="entry name" value="T3SS_substrate_exporter"/>
</dbReference>
<dbReference type="Gene3D" id="6.10.250.2080">
    <property type="match status" value="1"/>
</dbReference>
<comment type="caution">
    <text evidence="5">The sequence shown here is derived from an EMBL/GenBank/DDBJ whole genome shotgun (WGS) entry which is preliminary data.</text>
</comment>
<dbReference type="OrthoDB" id="9807950at2"/>
<keyword evidence="6" id="KW-1185">Reference proteome</keyword>
<proteinExistence type="predicted"/>